<dbReference type="InterPro" id="IPR050418">
    <property type="entry name" value="D-iso_2-hydroxyacid_DH_PdxB"/>
</dbReference>
<dbReference type="EMBL" id="BARU01030213">
    <property type="protein sequence ID" value="GAH75323.1"/>
    <property type="molecule type" value="Genomic_DNA"/>
</dbReference>
<gene>
    <name evidence="5" type="ORF">S03H2_47980</name>
</gene>
<dbReference type="PANTHER" id="PTHR43761:SF1">
    <property type="entry name" value="D-ISOMER SPECIFIC 2-HYDROXYACID DEHYDROGENASE CATALYTIC DOMAIN-CONTAINING PROTEIN-RELATED"/>
    <property type="match status" value="1"/>
</dbReference>
<dbReference type="GO" id="GO:0051287">
    <property type="term" value="F:NAD binding"/>
    <property type="evidence" value="ECO:0007669"/>
    <property type="project" value="InterPro"/>
</dbReference>
<dbReference type="Gene3D" id="3.40.50.720">
    <property type="entry name" value="NAD(P)-binding Rossmann-like Domain"/>
    <property type="match status" value="1"/>
</dbReference>
<keyword evidence="3" id="KW-0520">NAD</keyword>
<proteinExistence type="inferred from homology"/>
<evidence type="ECO:0000259" key="4">
    <source>
        <dbReference type="Pfam" id="PF00389"/>
    </source>
</evidence>
<comment type="similarity">
    <text evidence="1">Belongs to the D-isomer specific 2-hydroxyacid dehydrogenase family.</text>
</comment>
<dbReference type="InterPro" id="IPR006139">
    <property type="entry name" value="D-isomer_2_OHA_DH_cat_dom"/>
</dbReference>
<feature type="non-terminal residue" evidence="5">
    <location>
        <position position="130"/>
    </location>
</feature>
<sequence>MNLDCRQTSIVVLDGYTLNPGDLTWKDLEALGKCAVYDRTGPKEVVPRAKDSEIVLTNKTVLSSDVIKQLPKLKYIGVLATGYNVVDVEAARALCIPVTNVPAYSTRSVAQMVFAHLLNLAQHVGHHAET</sequence>
<evidence type="ECO:0000256" key="3">
    <source>
        <dbReference type="ARBA" id="ARBA00023027"/>
    </source>
</evidence>
<keyword evidence="2" id="KW-0560">Oxidoreductase</keyword>
<evidence type="ECO:0000313" key="5">
    <source>
        <dbReference type="EMBL" id="GAH75323.1"/>
    </source>
</evidence>
<evidence type="ECO:0000256" key="2">
    <source>
        <dbReference type="ARBA" id="ARBA00023002"/>
    </source>
</evidence>
<feature type="domain" description="D-isomer specific 2-hydroxyacid dehydrogenase catalytic" evidence="4">
    <location>
        <begin position="33"/>
        <end position="114"/>
    </location>
</feature>
<dbReference type="AlphaFoldDB" id="X1JZP0"/>
<protein>
    <recommendedName>
        <fullName evidence="4">D-isomer specific 2-hydroxyacid dehydrogenase catalytic domain-containing protein</fullName>
    </recommendedName>
</protein>
<dbReference type="PANTHER" id="PTHR43761">
    <property type="entry name" value="D-ISOMER SPECIFIC 2-HYDROXYACID DEHYDROGENASE FAMILY PROTEIN (AFU_ORTHOLOGUE AFUA_1G13630)"/>
    <property type="match status" value="1"/>
</dbReference>
<dbReference type="SUPFAM" id="SSF52283">
    <property type="entry name" value="Formate/glycerate dehydrogenase catalytic domain-like"/>
    <property type="match status" value="1"/>
</dbReference>
<evidence type="ECO:0000256" key="1">
    <source>
        <dbReference type="ARBA" id="ARBA00005854"/>
    </source>
</evidence>
<reference evidence="5" key="1">
    <citation type="journal article" date="2014" name="Front. Microbiol.">
        <title>High frequency of phylogenetically diverse reductive dehalogenase-homologous genes in deep subseafloor sedimentary metagenomes.</title>
        <authorList>
            <person name="Kawai M."/>
            <person name="Futagami T."/>
            <person name="Toyoda A."/>
            <person name="Takaki Y."/>
            <person name="Nishi S."/>
            <person name="Hori S."/>
            <person name="Arai W."/>
            <person name="Tsubouchi T."/>
            <person name="Morono Y."/>
            <person name="Uchiyama I."/>
            <person name="Ito T."/>
            <person name="Fujiyama A."/>
            <person name="Inagaki F."/>
            <person name="Takami H."/>
        </authorList>
    </citation>
    <scope>NUCLEOTIDE SEQUENCE</scope>
    <source>
        <strain evidence="5">Expedition CK06-06</strain>
    </source>
</reference>
<accession>X1JZP0</accession>
<dbReference type="GO" id="GO:0016616">
    <property type="term" value="F:oxidoreductase activity, acting on the CH-OH group of donors, NAD or NADP as acceptor"/>
    <property type="evidence" value="ECO:0007669"/>
    <property type="project" value="InterPro"/>
</dbReference>
<dbReference type="Pfam" id="PF00389">
    <property type="entry name" value="2-Hacid_dh"/>
    <property type="match status" value="1"/>
</dbReference>
<organism evidence="5">
    <name type="scientific">marine sediment metagenome</name>
    <dbReference type="NCBI Taxonomy" id="412755"/>
    <lineage>
        <taxon>unclassified sequences</taxon>
        <taxon>metagenomes</taxon>
        <taxon>ecological metagenomes</taxon>
    </lineage>
</organism>
<comment type="caution">
    <text evidence="5">The sequence shown here is derived from an EMBL/GenBank/DDBJ whole genome shotgun (WGS) entry which is preliminary data.</text>
</comment>
<name>X1JZP0_9ZZZZ</name>